<evidence type="ECO:0000256" key="1">
    <source>
        <dbReference type="SAM" id="MobiDB-lite"/>
    </source>
</evidence>
<feature type="compositionally biased region" description="Polar residues" evidence="1">
    <location>
        <begin position="207"/>
        <end position="217"/>
    </location>
</feature>
<dbReference type="Proteomes" id="UP000054383">
    <property type="component" value="Unassembled WGS sequence"/>
</dbReference>
<dbReference type="EMBL" id="CVMT01000006">
    <property type="protein sequence ID" value="CRG89700.1"/>
    <property type="molecule type" value="Genomic_DNA"/>
</dbReference>
<dbReference type="PANTHER" id="PTHR39472">
    <property type="entry name" value="EXPRESSED PROTEIN"/>
    <property type="match status" value="1"/>
</dbReference>
<evidence type="ECO:0000313" key="3">
    <source>
        <dbReference type="Proteomes" id="UP000054383"/>
    </source>
</evidence>
<dbReference type="AlphaFoldDB" id="A0A0U1M3U4"/>
<accession>A0A0U1M3U4</accession>
<protein>
    <submittedName>
        <fullName evidence="2">Uncharacterized protein</fullName>
    </submittedName>
</protein>
<feature type="region of interest" description="Disordered" evidence="1">
    <location>
        <begin position="204"/>
        <end position="269"/>
    </location>
</feature>
<organism evidence="2 3">
    <name type="scientific">Talaromyces islandicus</name>
    <name type="common">Penicillium islandicum</name>
    <dbReference type="NCBI Taxonomy" id="28573"/>
    <lineage>
        <taxon>Eukaryota</taxon>
        <taxon>Fungi</taxon>
        <taxon>Dikarya</taxon>
        <taxon>Ascomycota</taxon>
        <taxon>Pezizomycotina</taxon>
        <taxon>Eurotiomycetes</taxon>
        <taxon>Eurotiomycetidae</taxon>
        <taxon>Eurotiales</taxon>
        <taxon>Trichocomaceae</taxon>
        <taxon>Talaromyces</taxon>
        <taxon>Talaromyces sect. Islandici</taxon>
    </lineage>
</organism>
<dbReference type="GO" id="GO:0031511">
    <property type="term" value="C:Mis6-Sim4 complex"/>
    <property type="evidence" value="ECO:0007669"/>
    <property type="project" value="InterPro"/>
</dbReference>
<dbReference type="STRING" id="28573.A0A0U1M3U4"/>
<proteinExistence type="predicted"/>
<name>A0A0U1M3U4_TALIS</name>
<sequence>MENLRTISELKTLFIRSQVRTLSASIAPQEGWRDYAPETEDNLSEKTVEEVLQKLNSTLKQHNRVVYSNQAIQHVARQIESLYWDSVKQEAIGPAKELSGVELGSDLSNHHVIEKLPEQYAGEDISEEDRNRYESLYQRLVALDGRRQEQQKRLAQYRQLEALLEPLKNPQENIQPNLITRDGELIQEIDKMRMLMARVAGRIRKAPSSQPVQTSPSIAAGNSFLTPNDNSKNNNALSDTVSDQRRQQQQAAAVEAPLPQQAPSLPSRPVSRSFAVFAQDDLALGSMAANGVSMGNFVDNSSNVNMTNMARQPPSPAAQHAVPQANGGGPVGNNMMAGLPMNAGHQMDLNNLYEMVIEFSDVLKHNREMTRGIVASAEELMRRSTAEGASSDIQQIGGEISAARIAELERALAKERHTVDILKREQVENTKLIGDFESSLGIIVEQIRNYCQDNNMYFLAQKKDYNSLLQAERDAHLASRLDRDHWHAQTIRLAEMLRTAYRLRCEEDVAPTRVVQGLQSEVRALRSALGLEPEKPEEETGYEFLKDLPSGED</sequence>
<evidence type="ECO:0000313" key="2">
    <source>
        <dbReference type="EMBL" id="CRG89700.1"/>
    </source>
</evidence>
<keyword evidence="3" id="KW-1185">Reference proteome</keyword>
<dbReference type="OrthoDB" id="21214at2759"/>
<feature type="region of interest" description="Disordered" evidence="1">
    <location>
        <begin position="531"/>
        <end position="553"/>
    </location>
</feature>
<feature type="compositionally biased region" description="Low complexity" evidence="1">
    <location>
        <begin position="247"/>
        <end position="263"/>
    </location>
</feature>
<gene>
    <name evidence="2" type="ORF">PISL3812_06739</name>
</gene>
<dbReference type="OMA" id="TECAVEI"/>
<dbReference type="PANTHER" id="PTHR39472:SF1">
    <property type="entry name" value="EXPRESSED PROTEIN"/>
    <property type="match status" value="1"/>
</dbReference>
<reference evidence="2 3" key="1">
    <citation type="submission" date="2015-04" db="EMBL/GenBank/DDBJ databases">
        <authorList>
            <person name="Syromyatnikov M.Y."/>
            <person name="Popov V.N."/>
        </authorList>
    </citation>
    <scope>NUCLEOTIDE SEQUENCE [LARGE SCALE GENOMIC DNA]</scope>
    <source>
        <strain evidence="2">WF-38-12</strain>
    </source>
</reference>
<dbReference type="InterPro" id="IPR025207">
    <property type="entry name" value="Sim4_Fta4"/>
</dbReference>
<feature type="compositionally biased region" description="Polar residues" evidence="1">
    <location>
        <begin position="223"/>
        <end position="241"/>
    </location>
</feature>
<dbReference type="Pfam" id="PF13093">
    <property type="entry name" value="FTA4"/>
    <property type="match status" value="1"/>
</dbReference>